<dbReference type="HOGENOM" id="CLU_016265_3_1_1"/>
<dbReference type="Gene3D" id="3.10.120.10">
    <property type="entry name" value="Cytochrome b5-like heme/steroid binding domain"/>
    <property type="match status" value="1"/>
</dbReference>
<evidence type="ECO:0000256" key="7">
    <source>
        <dbReference type="ARBA" id="ARBA00022989"/>
    </source>
</evidence>
<gene>
    <name evidence="14" type="ORF">RirG_015060</name>
</gene>
<comment type="pathway">
    <text evidence="2">Lipid metabolism.</text>
</comment>
<protein>
    <recommendedName>
        <fullName evidence="13">Cytochrome b5 heme-binding domain-containing protein</fullName>
    </recommendedName>
</protein>
<sequence length="459" mass="54554">MAPPHAETITPQSNYISQEDFEKRVQNGQILIIYNNKVYKLNKWIKYHPGGELAIRHMIGKDATDEINVFHPEYVFKKKINTFYIGEYEENTNLKEEKLSEQKLISQTYRRYYLKLHELGLYECNYWNYFYESIRYIFLIISAWILVIYGTQVWQYLLSAFFLGLFWHQLAFTAHDAGHNGITHNLLVDNLIGIFIADFMGGLSIGWWKRNHYVHHIVTNDPEHDPDIQHLPFFAVTTKFFNNLYSSFYKRTLYFDTPARFFVKFQHYLYYPVLCFGRFNLYALSINFLFNEENVAFRRLEISGMIFFWCWYTYLLSLLPSISTIVLYILISHMVTMILHVQITLSHFGMSTEDYGPLESFPKKMLRTTMDVDCPWWMDWFHGGLQFQAIHHLFPRVPRHNLRDCQRLVNEFCKEVGLEYHLYGFIKGNGIVLGALRDVANQAELLSKVVKSHNDKHLH</sequence>
<evidence type="ECO:0000256" key="12">
    <source>
        <dbReference type="SAM" id="Phobius"/>
    </source>
</evidence>
<evidence type="ECO:0000256" key="2">
    <source>
        <dbReference type="ARBA" id="ARBA00005189"/>
    </source>
</evidence>
<dbReference type="EMBL" id="JEMT01009130">
    <property type="protein sequence ID" value="EXX78418.1"/>
    <property type="molecule type" value="Genomic_DNA"/>
</dbReference>
<reference evidence="14 15" key="1">
    <citation type="submission" date="2014-02" db="EMBL/GenBank/DDBJ databases">
        <title>Single nucleus genome sequencing reveals high similarity among nuclei of an endomycorrhizal fungus.</title>
        <authorList>
            <person name="Lin K."/>
            <person name="Geurts R."/>
            <person name="Zhang Z."/>
            <person name="Limpens E."/>
            <person name="Saunders D.G."/>
            <person name="Mu D."/>
            <person name="Pang E."/>
            <person name="Cao H."/>
            <person name="Cha H."/>
            <person name="Lin T."/>
            <person name="Zhou Q."/>
            <person name="Shang Y."/>
            <person name="Li Y."/>
            <person name="Ivanov S."/>
            <person name="Sharma T."/>
            <person name="Velzen R.V."/>
            <person name="Ruijter N.D."/>
            <person name="Aanen D.K."/>
            <person name="Win J."/>
            <person name="Kamoun S."/>
            <person name="Bisseling T."/>
            <person name="Huang S."/>
        </authorList>
    </citation>
    <scope>NUCLEOTIDE SEQUENCE [LARGE SCALE GENOMIC DNA]</scope>
    <source>
        <strain evidence="15">DAOM197198w</strain>
    </source>
</reference>
<keyword evidence="5 12" id="KW-0812">Transmembrane</keyword>
<dbReference type="SUPFAM" id="SSF55856">
    <property type="entry name" value="Cytochrome b5-like heme/steroid binding domain"/>
    <property type="match status" value="1"/>
</dbReference>
<keyword evidence="7 12" id="KW-1133">Transmembrane helix</keyword>
<evidence type="ECO:0000256" key="8">
    <source>
        <dbReference type="ARBA" id="ARBA00023002"/>
    </source>
</evidence>
<feature type="domain" description="Cytochrome b5 heme-binding" evidence="13">
    <location>
        <begin position="13"/>
        <end position="89"/>
    </location>
</feature>
<dbReference type="InterPro" id="IPR036400">
    <property type="entry name" value="Cyt_B5-like_heme/steroid_sf"/>
</dbReference>
<dbReference type="Proteomes" id="UP000022910">
    <property type="component" value="Unassembled WGS sequence"/>
</dbReference>
<dbReference type="PROSITE" id="PS50255">
    <property type="entry name" value="CYTOCHROME_B5_2"/>
    <property type="match status" value="1"/>
</dbReference>
<comment type="caution">
    <text evidence="14">The sequence shown here is derived from an EMBL/GenBank/DDBJ whole genome shotgun (WGS) entry which is preliminary data.</text>
</comment>
<evidence type="ECO:0000259" key="13">
    <source>
        <dbReference type="PROSITE" id="PS50255"/>
    </source>
</evidence>
<feature type="transmembrane region" description="Helical" evidence="12">
    <location>
        <begin position="133"/>
        <end position="150"/>
    </location>
</feature>
<dbReference type="GO" id="GO:0046872">
    <property type="term" value="F:metal ion binding"/>
    <property type="evidence" value="ECO:0007669"/>
    <property type="project" value="UniProtKB-KW"/>
</dbReference>
<proteinExistence type="inferred from homology"/>
<dbReference type="GO" id="GO:0006629">
    <property type="term" value="P:lipid metabolic process"/>
    <property type="evidence" value="ECO:0007669"/>
    <property type="project" value="UniProtKB-KW"/>
</dbReference>
<dbReference type="SMR" id="A0A015NGC0"/>
<feature type="transmembrane region" description="Helical" evidence="12">
    <location>
        <begin position="268"/>
        <end position="290"/>
    </location>
</feature>
<dbReference type="AlphaFoldDB" id="A0A015NGC0"/>
<evidence type="ECO:0000256" key="1">
    <source>
        <dbReference type="ARBA" id="ARBA00004141"/>
    </source>
</evidence>
<dbReference type="OrthoDB" id="260091at2759"/>
<dbReference type="OMA" id="QWWKNKH"/>
<evidence type="ECO:0000313" key="14">
    <source>
        <dbReference type="EMBL" id="EXX78418.1"/>
    </source>
</evidence>
<evidence type="ECO:0000256" key="6">
    <source>
        <dbReference type="ARBA" id="ARBA00022723"/>
    </source>
</evidence>
<keyword evidence="15" id="KW-1185">Reference proteome</keyword>
<accession>A0A015NGC0</accession>
<feature type="transmembrane region" description="Helical" evidence="12">
    <location>
        <begin position="186"/>
        <end position="208"/>
    </location>
</feature>
<evidence type="ECO:0000256" key="10">
    <source>
        <dbReference type="ARBA" id="ARBA00023098"/>
    </source>
</evidence>
<name>A0A015NGC0_RHIIW</name>
<dbReference type="PANTHER" id="PTHR19353:SF30">
    <property type="entry name" value="DELTA 8-(E)-SPHINGOLIPID DESATURASE"/>
    <property type="match status" value="1"/>
</dbReference>
<dbReference type="InterPro" id="IPR012171">
    <property type="entry name" value="Fatty_acid_desaturase"/>
</dbReference>
<dbReference type="InterPro" id="IPR001199">
    <property type="entry name" value="Cyt_B5-like_heme/steroid-bd"/>
</dbReference>
<dbReference type="GO" id="GO:0016020">
    <property type="term" value="C:membrane"/>
    <property type="evidence" value="ECO:0007669"/>
    <property type="project" value="UniProtKB-SubCell"/>
</dbReference>
<evidence type="ECO:0000256" key="4">
    <source>
        <dbReference type="ARBA" id="ARBA00022617"/>
    </source>
</evidence>
<comment type="subcellular location">
    <subcellularLocation>
        <location evidence="1">Membrane</location>
        <topology evidence="1">Multi-pass membrane protein</topology>
    </subcellularLocation>
</comment>
<dbReference type="GO" id="GO:0016717">
    <property type="term" value="F:oxidoreductase activity, acting on paired donors, with oxidation of a pair of donors resulting in the reduction of molecular oxygen to two molecules of water"/>
    <property type="evidence" value="ECO:0007669"/>
    <property type="project" value="TreeGrafter"/>
</dbReference>
<evidence type="ECO:0000256" key="3">
    <source>
        <dbReference type="ARBA" id="ARBA00009295"/>
    </source>
</evidence>
<organism evidence="14 15">
    <name type="scientific">Rhizophagus irregularis (strain DAOM 197198w)</name>
    <name type="common">Glomus intraradices</name>
    <dbReference type="NCBI Taxonomy" id="1432141"/>
    <lineage>
        <taxon>Eukaryota</taxon>
        <taxon>Fungi</taxon>
        <taxon>Fungi incertae sedis</taxon>
        <taxon>Mucoromycota</taxon>
        <taxon>Glomeromycotina</taxon>
        <taxon>Glomeromycetes</taxon>
        <taxon>Glomerales</taxon>
        <taxon>Glomeraceae</taxon>
        <taxon>Rhizophagus</taxon>
    </lineage>
</organism>
<comment type="similarity">
    <text evidence="3">Belongs to the fatty acid desaturase type 1 family.</text>
</comment>
<dbReference type="InterPro" id="IPR005804">
    <property type="entry name" value="FA_desaturase_dom"/>
</dbReference>
<evidence type="ECO:0000256" key="5">
    <source>
        <dbReference type="ARBA" id="ARBA00022692"/>
    </source>
</evidence>
<keyword evidence="9" id="KW-0408">Iron</keyword>
<dbReference type="SMART" id="SM01117">
    <property type="entry name" value="Cyt-b5"/>
    <property type="match status" value="1"/>
</dbReference>
<keyword evidence="8" id="KW-0560">Oxidoreductase</keyword>
<evidence type="ECO:0000313" key="15">
    <source>
        <dbReference type="Proteomes" id="UP000022910"/>
    </source>
</evidence>
<feature type="transmembrane region" description="Helical" evidence="12">
    <location>
        <begin position="302"/>
        <end position="319"/>
    </location>
</feature>
<keyword evidence="6" id="KW-0479">Metal-binding</keyword>
<dbReference type="CDD" id="cd03506">
    <property type="entry name" value="Delta6-FADS-like"/>
    <property type="match status" value="1"/>
</dbReference>
<keyword evidence="10" id="KW-0443">Lipid metabolism</keyword>
<keyword evidence="4" id="KW-0349">Heme</keyword>
<dbReference type="Pfam" id="PF00173">
    <property type="entry name" value="Cyt-b5"/>
    <property type="match status" value="1"/>
</dbReference>
<evidence type="ECO:0000256" key="9">
    <source>
        <dbReference type="ARBA" id="ARBA00023004"/>
    </source>
</evidence>
<dbReference type="Pfam" id="PF00487">
    <property type="entry name" value="FA_desaturase"/>
    <property type="match status" value="1"/>
</dbReference>
<evidence type="ECO:0000256" key="11">
    <source>
        <dbReference type="ARBA" id="ARBA00023136"/>
    </source>
</evidence>
<dbReference type="PANTHER" id="PTHR19353">
    <property type="entry name" value="FATTY ACID DESATURASE 2"/>
    <property type="match status" value="1"/>
</dbReference>
<dbReference type="PIRSF" id="PIRSF015921">
    <property type="entry name" value="FA_sphinglp_des"/>
    <property type="match status" value="1"/>
</dbReference>
<keyword evidence="11 12" id="KW-0472">Membrane</keyword>
<dbReference type="STRING" id="1432141.A0A015NGC0"/>